<accession>A0A1Y6CHE1</accession>
<reference evidence="3" key="1">
    <citation type="submission" date="2017-04" db="EMBL/GenBank/DDBJ databases">
        <authorList>
            <person name="Varghese N."/>
            <person name="Submissions S."/>
        </authorList>
    </citation>
    <scope>NUCLEOTIDE SEQUENCE [LARGE SCALE GENOMIC DNA]</scope>
    <source>
        <strain evidence="3">RKEM611</strain>
    </source>
</reference>
<dbReference type="EMBL" id="FWZT01000021">
    <property type="protein sequence ID" value="SMF62338.1"/>
    <property type="molecule type" value="Genomic_DNA"/>
</dbReference>
<proteinExistence type="predicted"/>
<gene>
    <name evidence="2" type="ORF">SAMN06296036_12161</name>
</gene>
<organism evidence="2 3">
    <name type="scientific">Pseudobacteriovorax antillogorgiicola</name>
    <dbReference type="NCBI Taxonomy" id="1513793"/>
    <lineage>
        <taxon>Bacteria</taxon>
        <taxon>Pseudomonadati</taxon>
        <taxon>Bdellovibrionota</taxon>
        <taxon>Oligoflexia</taxon>
        <taxon>Oligoflexales</taxon>
        <taxon>Pseudobacteriovoracaceae</taxon>
        <taxon>Pseudobacteriovorax</taxon>
    </lineage>
</organism>
<evidence type="ECO:0000256" key="1">
    <source>
        <dbReference type="SAM" id="Phobius"/>
    </source>
</evidence>
<protein>
    <submittedName>
        <fullName evidence="2">Uncharacterized protein</fullName>
    </submittedName>
</protein>
<dbReference type="RefSeq" id="WP_132323128.1">
    <property type="nucleotide sequence ID" value="NZ_FWZT01000021.1"/>
</dbReference>
<feature type="transmembrane region" description="Helical" evidence="1">
    <location>
        <begin position="50"/>
        <end position="71"/>
    </location>
</feature>
<evidence type="ECO:0000313" key="3">
    <source>
        <dbReference type="Proteomes" id="UP000192907"/>
    </source>
</evidence>
<evidence type="ECO:0000313" key="2">
    <source>
        <dbReference type="EMBL" id="SMF62338.1"/>
    </source>
</evidence>
<name>A0A1Y6CHE1_9BACT</name>
<keyword evidence="3" id="KW-1185">Reference proteome</keyword>
<keyword evidence="1" id="KW-1133">Transmembrane helix</keyword>
<dbReference type="AlphaFoldDB" id="A0A1Y6CHE1"/>
<feature type="transmembrane region" description="Helical" evidence="1">
    <location>
        <begin position="6"/>
        <end position="23"/>
    </location>
</feature>
<dbReference type="Proteomes" id="UP000192907">
    <property type="component" value="Unassembled WGS sequence"/>
</dbReference>
<sequence length="79" mass="9053">MNNDLIFVSAIALVLLAYQWFLVRKTAMEVFPPFGLLCVRDYARIHRLRFKVLSGLLAAGFVVYELAVSHFDAMHGMFM</sequence>
<keyword evidence="1" id="KW-0812">Transmembrane</keyword>
<keyword evidence="1" id="KW-0472">Membrane</keyword>